<reference evidence="2 3" key="1">
    <citation type="submission" date="2020-10" db="EMBL/GenBank/DDBJ databases">
        <title>Phylogeny of dyella-like bacteria.</title>
        <authorList>
            <person name="Fu J."/>
        </authorList>
    </citation>
    <scope>NUCLEOTIDE SEQUENCE [LARGE SCALE GENOMIC DNA]</scope>
    <source>
        <strain evidence="2 3">JP1</strain>
    </source>
</reference>
<dbReference type="Proteomes" id="UP001620461">
    <property type="component" value="Unassembled WGS sequence"/>
</dbReference>
<dbReference type="InterPro" id="IPR038765">
    <property type="entry name" value="Papain-like_cys_pep_sf"/>
</dbReference>
<evidence type="ECO:0000313" key="2">
    <source>
        <dbReference type="EMBL" id="MFK2899362.1"/>
    </source>
</evidence>
<keyword evidence="3" id="KW-1185">Reference proteome</keyword>
<evidence type="ECO:0000259" key="1">
    <source>
        <dbReference type="SMART" id="SM00460"/>
    </source>
</evidence>
<proteinExistence type="predicted"/>
<dbReference type="PANTHER" id="PTHR33490:SF6">
    <property type="entry name" value="SLL1049 PROTEIN"/>
    <property type="match status" value="1"/>
</dbReference>
<dbReference type="EMBL" id="JADIKJ010000002">
    <property type="protein sequence ID" value="MFK2899362.1"/>
    <property type="molecule type" value="Genomic_DNA"/>
</dbReference>
<name>A0ABW8JHK8_9GAMM</name>
<sequence length="475" mass="51707">MTVLLNGRKIGHEVIQRQQAGDTVTTTQTLVMNIQRNHKDAPYTNVSRSVETAEGVPLSFSISTPASTNETRIEGQRLPDGKLQLTSTVGGDIRRSTTTWPVGAVLVEGQRKAMQAEIHHPGTRYNLLAYNQASEQAMNLVVEVLGEEQVTFPDHVETLSHQRETLQRPGSKQVVDLWLDDRGAIRKGSLSLLGKSMDMIACSEACAEAPSQGLDMMDSAIIGSPRLLTPEMLNDFLSYRAHVTNKAVIKPFIDTDEQSVTDLGRGEWQITVYRSVLNELSPPTLADIQPNAWLQSDSPQIKQLAAIAAGNRENALHIMGSLSTFVGSYLSQRGLDIGYASALEVARDRRGNCAEFAVLLAAMARAERIPARIVAGMIYTDRYDDKDRVFVPHAWVIAWVGGRWRSFDPAATRFDTGHIALDISDGNPWHFFNAANEFGSIQIDSVSTFAEMFMMPSPGASGGAAIGGNGAGGAK</sequence>
<protein>
    <submittedName>
        <fullName evidence="2">Transglutaminase domain-containing protein</fullName>
    </submittedName>
</protein>
<dbReference type="InterPro" id="IPR002931">
    <property type="entry name" value="Transglutaminase-like"/>
</dbReference>
<dbReference type="RefSeq" id="WP_404545086.1">
    <property type="nucleotide sequence ID" value="NZ_JADIKJ010000002.1"/>
</dbReference>
<organism evidence="2 3">
    <name type="scientific">Dyella jejuensis</name>
    <dbReference type="NCBI Taxonomy" id="1432009"/>
    <lineage>
        <taxon>Bacteria</taxon>
        <taxon>Pseudomonadati</taxon>
        <taxon>Pseudomonadota</taxon>
        <taxon>Gammaproteobacteria</taxon>
        <taxon>Lysobacterales</taxon>
        <taxon>Rhodanobacteraceae</taxon>
        <taxon>Dyella</taxon>
    </lineage>
</organism>
<feature type="domain" description="Transglutaminase-like" evidence="1">
    <location>
        <begin position="345"/>
        <end position="411"/>
    </location>
</feature>
<dbReference type="SMART" id="SM00460">
    <property type="entry name" value="TGc"/>
    <property type="match status" value="1"/>
</dbReference>
<dbReference type="Gene3D" id="3.10.620.30">
    <property type="match status" value="1"/>
</dbReference>
<gene>
    <name evidence="2" type="ORF">ISP15_03375</name>
</gene>
<comment type="caution">
    <text evidence="2">The sequence shown here is derived from an EMBL/GenBank/DDBJ whole genome shotgun (WGS) entry which is preliminary data.</text>
</comment>
<dbReference type="PANTHER" id="PTHR33490">
    <property type="entry name" value="BLR5614 PROTEIN-RELATED"/>
    <property type="match status" value="1"/>
</dbReference>
<accession>A0ABW8JHK8</accession>
<evidence type="ECO:0000313" key="3">
    <source>
        <dbReference type="Proteomes" id="UP001620461"/>
    </source>
</evidence>
<dbReference type="Pfam" id="PF01841">
    <property type="entry name" value="Transglut_core"/>
    <property type="match status" value="1"/>
</dbReference>
<dbReference type="SUPFAM" id="SSF54001">
    <property type="entry name" value="Cysteine proteinases"/>
    <property type="match status" value="1"/>
</dbReference>